<dbReference type="PROSITE" id="PS50931">
    <property type="entry name" value="HTH_LYSR"/>
    <property type="match status" value="1"/>
</dbReference>
<dbReference type="EMBL" id="FOXD01000004">
    <property type="protein sequence ID" value="SFP31664.1"/>
    <property type="molecule type" value="Genomic_DNA"/>
</dbReference>
<dbReference type="Pfam" id="PF00126">
    <property type="entry name" value="HTH_1"/>
    <property type="match status" value="1"/>
</dbReference>
<evidence type="ECO:0000256" key="2">
    <source>
        <dbReference type="ARBA" id="ARBA00023015"/>
    </source>
</evidence>
<keyword evidence="4" id="KW-0804">Transcription</keyword>
<dbReference type="GO" id="GO:0003677">
    <property type="term" value="F:DNA binding"/>
    <property type="evidence" value="ECO:0007669"/>
    <property type="project" value="UniProtKB-KW"/>
</dbReference>
<dbReference type="SUPFAM" id="SSF46785">
    <property type="entry name" value="Winged helix' DNA-binding domain"/>
    <property type="match status" value="1"/>
</dbReference>
<dbReference type="OrthoDB" id="63123at2"/>
<dbReference type="Gene3D" id="1.10.10.10">
    <property type="entry name" value="Winged helix-like DNA-binding domain superfamily/Winged helix DNA-binding domain"/>
    <property type="match status" value="1"/>
</dbReference>
<evidence type="ECO:0000313" key="7">
    <source>
        <dbReference type="Proteomes" id="UP000198892"/>
    </source>
</evidence>
<accession>A0A1I5PC10</accession>
<dbReference type="RefSeq" id="WP_093335660.1">
    <property type="nucleotide sequence ID" value="NZ_FOXD01000004.1"/>
</dbReference>
<evidence type="ECO:0000256" key="4">
    <source>
        <dbReference type="ARBA" id="ARBA00023163"/>
    </source>
</evidence>
<dbReference type="GO" id="GO:0005829">
    <property type="term" value="C:cytosol"/>
    <property type="evidence" value="ECO:0007669"/>
    <property type="project" value="TreeGrafter"/>
</dbReference>
<keyword evidence="2" id="KW-0805">Transcription regulation</keyword>
<dbReference type="InterPro" id="IPR005119">
    <property type="entry name" value="LysR_subst-bd"/>
</dbReference>
<dbReference type="InterPro" id="IPR036388">
    <property type="entry name" value="WH-like_DNA-bd_sf"/>
</dbReference>
<organism evidence="6 7">
    <name type="scientific">Salibacterium halotolerans</name>
    <dbReference type="NCBI Taxonomy" id="1884432"/>
    <lineage>
        <taxon>Bacteria</taxon>
        <taxon>Bacillati</taxon>
        <taxon>Bacillota</taxon>
        <taxon>Bacilli</taxon>
        <taxon>Bacillales</taxon>
        <taxon>Bacillaceae</taxon>
    </lineage>
</organism>
<reference evidence="7" key="1">
    <citation type="submission" date="2016-10" db="EMBL/GenBank/DDBJ databases">
        <authorList>
            <person name="Varghese N."/>
            <person name="Submissions S."/>
        </authorList>
    </citation>
    <scope>NUCLEOTIDE SEQUENCE [LARGE SCALE GENOMIC DNA]</scope>
    <source>
        <strain evidence="7">S7</strain>
    </source>
</reference>
<evidence type="ECO:0000256" key="1">
    <source>
        <dbReference type="ARBA" id="ARBA00009437"/>
    </source>
</evidence>
<dbReference type="CDD" id="cd05466">
    <property type="entry name" value="PBP2_LTTR_substrate"/>
    <property type="match status" value="1"/>
</dbReference>
<dbReference type="SUPFAM" id="SSF53850">
    <property type="entry name" value="Periplasmic binding protein-like II"/>
    <property type="match status" value="1"/>
</dbReference>
<comment type="similarity">
    <text evidence="1">Belongs to the LysR transcriptional regulatory family.</text>
</comment>
<dbReference type="PRINTS" id="PR00039">
    <property type="entry name" value="HTHLYSR"/>
</dbReference>
<gene>
    <name evidence="6" type="ORF">SAMN05518683_10465</name>
</gene>
<dbReference type="FunFam" id="1.10.10.10:FF:000001">
    <property type="entry name" value="LysR family transcriptional regulator"/>
    <property type="match status" value="1"/>
</dbReference>
<dbReference type="Proteomes" id="UP000198892">
    <property type="component" value="Unassembled WGS sequence"/>
</dbReference>
<dbReference type="PANTHER" id="PTHR30419:SF28">
    <property type="entry name" value="HTH-TYPE TRANSCRIPTIONAL REGULATOR BSDA"/>
    <property type="match status" value="1"/>
</dbReference>
<feature type="domain" description="HTH lysR-type" evidence="5">
    <location>
        <begin position="1"/>
        <end position="58"/>
    </location>
</feature>
<dbReference type="InterPro" id="IPR036390">
    <property type="entry name" value="WH_DNA-bd_sf"/>
</dbReference>
<keyword evidence="3 6" id="KW-0238">DNA-binding</keyword>
<evidence type="ECO:0000256" key="3">
    <source>
        <dbReference type="ARBA" id="ARBA00023125"/>
    </source>
</evidence>
<dbReference type="Pfam" id="PF03466">
    <property type="entry name" value="LysR_substrate"/>
    <property type="match status" value="1"/>
</dbReference>
<dbReference type="Gene3D" id="3.40.190.290">
    <property type="match status" value="1"/>
</dbReference>
<dbReference type="InterPro" id="IPR050950">
    <property type="entry name" value="HTH-type_LysR_regulators"/>
</dbReference>
<dbReference type="PANTHER" id="PTHR30419">
    <property type="entry name" value="HTH-TYPE TRANSCRIPTIONAL REGULATOR YBHD"/>
    <property type="match status" value="1"/>
</dbReference>
<dbReference type="GO" id="GO:0003700">
    <property type="term" value="F:DNA-binding transcription factor activity"/>
    <property type="evidence" value="ECO:0007669"/>
    <property type="project" value="InterPro"/>
</dbReference>
<dbReference type="STRING" id="1884432.SAMN05518683_10465"/>
<dbReference type="AlphaFoldDB" id="A0A1I5PC10"/>
<keyword evidence="7" id="KW-1185">Reference proteome</keyword>
<sequence>MTLAKYEIFRKTAETKSLTRAAEKLHLTQSAVSHAMNALEAELGFSLVNRARSGLTLTENGARMLEYIKEMLYLNEKMFQEANAIRGLDIGTVRIGTFTSVSSYWLPDIFKTFNTKYPGITIEVYEGDYEEIEDWLLQGKIDCGFVSQVRAEDLNQTMLKREKLLCIVPADHEYADQESISFTQLEQAPFIMPRYGSRRYEGYHDVKQYFKNHRIKADVTFELLDDYAIISMVRHGMGISILPEMLLHNLPPEVKSLDLEQDCHRTISIGSTQEPSPAARKFKDFVTSWIHTGNSRAE</sequence>
<proteinExistence type="inferred from homology"/>
<protein>
    <submittedName>
        <fullName evidence="6">DNA-binding transcriptional regulator, LysR family</fullName>
    </submittedName>
</protein>
<name>A0A1I5PC10_9BACI</name>
<dbReference type="InterPro" id="IPR000847">
    <property type="entry name" value="LysR_HTH_N"/>
</dbReference>
<evidence type="ECO:0000313" key="6">
    <source>
        <dbReference type="EMBL" id="SFP31664.1"/>
    </source>
</evidence>
<evidence type="ECO:0000259" key="5">
    <source>
        <dbReference type="PROSITE" id="PS50931"/>
    </source>
</evidence>